<comment type="caution">
    <text evidence="2">The sequence shown here is derived from an EMBL/GenBank/DDBJ whole genome shotgun (WGS) entry which is preliminary data.</text>
</comment>
<keyword evidence="3" id="KW-1185">Reference proteome</keyword>
<dbReference type="AlphaFoldDB" id="A0A8S1W3G2"/>
<gene>
    <name evidence="2" type="ORF">PPENT_87.1.T0740222</name>
</gene>
<protein>
    <submittedName>
        <fullName evidence="2">Uncharacterized protein</fullName>
    </submittedName>
</protein>
<feature type="transmembrane region" description="Helical" evidence="1">
    <location>
        <begin position="61"/>
        <end position="85"/>
    </location>
</feature>
<dbReference type="Proteomes" id="UP000689195">
    <property type="component" value="Unassembled WGS sequence"/>
</dbReference>
<name>A0A8S1W3G2_9CILI</name>
<evidence type="ECO:0000313" key="2">
    <source>
        <dbReference type="EMBL" id="CAD8180636.1"/>
    </source>
</evidence>
<evidence type="ECO:0000313" key="3">
    <source>
        <dbReference type="Proteomes" id="UP000689195"/>
    </source>
</evidence>
<evidence type="ECO:0000256" key="1">
    <source>
        <dbReference type="SAM" id="Phobius"/>
    </source>
</evidence>
<accession>A0A8S1W3G2</accession>
<proteinExistence type="predicted"/>
<organism evidence="2 3">
    <name type="scientific">Paramecium pentaurelia</name>
    <dbReference type="NCBI Taxonomy" id="43138"/>
    <lineage>
        <taxon>Eukaryota</taxon>
        <taxon>Sar</taxon>
        <taxon>Alveolata</taxon>
        <taxon>Ciliophora</taxon>
        <taxon>Intramacronucleata</taxon>
        <taxon>Oligohymenophorea</taxon>
        <taxon>Peniculida</taxon>
        <taxon>Parameciidae</taxon>
        <taxon>Paramecium</taxon>
    </lineage>
</organism>
<sequence length="116" mass="13500">MIQLHILTFLNIHFSFLPLGIIQIIPQDGEWFHSKLPQDIVLNIVNYVKYHSNVRLVSLDIFIIEVVAALVVAQARIKIQMVLIVKIMMMKLHTLNIQFKNIQIKPQILNNIHNIL</sequence>
<keyword evidence="1" id="KW-0812">Transmembrane</keyword>
<keyword evidence="1" id="KW-0472">Membrane</keyword>
<reference evidence="2" key="1">
    <citation type="submission" date="2021-01" db="EMBL/GenBank/DDBJ databases">
        <authorList>
            <consortium name="Genoscope - CEA"/>
            <person name="William W."/>
        </authorList>
    </citation>
    <scope>NUCLEOTIDE SEQUENCE</scope>
</reference>
<feature type="transmembrane region" description="Helical" evidence="1">
    <location>
        <begin position="7"/>
        <end position="25"/>
    </location>
</feature>
<dbReference type="EMBL" id="CAJJDO010000074">
    <property type="protein sequence ID" value="CAD8180636.1"/>
    <property type="molecule type" value="Genomic_DNA"/>
</dbReference>
<keyword evidence="1" id="KW-1133">Transmembrane helix</keyword>